<accession>A0A0M0BXE2</accession>
<protein>
    <submittedName>
        <fullName evidence="2">Uncharacterized protein</fullName>
    </submittedName>
</protein>
<keyword evidence="1" id="KW-1133">Transmembrane helix</keyword>
<keyword evidence="1" id="KW-0472">Membrane</keyword>
<feature type="transmembrane region" description="Helical" evidence="1">
    <location>
        <begin position="49"/>
        <end position="67"/>
    </location>
</feature>
<feature type="transmembrane region" description="Helical" evidence="1">
    <location>
        <begin position="6"/>
        <end position="28"/>
    </location>
</feature>
<sequence length="205" mass="22184">MTTDFSILGIVFAIILFIVFFAAVILYLSFRIKETFREEKKRGMLVVKIGFLIGILFLAGGSFYFFGQVLSPSISPAPNTLPSPNGNGDVVKPGLTLSISYPATTRRGTQITMTFTITNPSNVSVNDVIVQTNSLFEHFSLVSSSHERIGNTIYIGTVSPGTVITSIELLTPNKPTDFSEVIALTFTEMTEQVTQNISISVSGGA</sequence>
<comment type="caution">
    <text evidence="2">The sequence shown here is derived from an EMBL/GenBank/DDBJ whole genome shotgun (WGS) entry which is preliminary data.</text>
</comment>
<proteinExistence type="predicted"/>
<dbReference type="Proteomes" id="UP000037237">
    <property type="component" value="Unassembled WGS sequence"/>
</dbReference>
<keyword evidence="1" id="KW-0812">Transmembrane</keyword>
<dbReference type="EMBL" id="LFWU01000044">
    <property type="protein sequence ID" value="KON33025.1"/>
    <property type="molecule type" value="Genomic_DNA"/>
</dbReference>
<name>A0A0M0BXE2_9ARCH</name>
<evidence type="ECO:0000256" key="1">
    <source>
        <dbReference type="SAM" id="Phobius"/>
    </source>
</evidence>
<organism evidence="2 3">
    <name type="scientific">miscellaneous Crenarchaeota group-1 archaeon SG8-32-1</name>
    <dbReference type="NCBI Taxonomy" id="1685124"/>
    <lineage>
        <taxon>Archaea</taxon>
        <taxon>Candidatus Bathyarchaeota</taxon>
        <taxon>MCG-1</taxon>
    </lineage>
</organism>
<evidence type="ECO:0000313" key="2">
    <source>
        <dbReference type="EMBL" id="KON33025.1"/>
    </source>
</evidence>
<gene>
    <name evidence="2" type="ORF">AC477_02115</name>
</gene>
<evidence type="ECO:0000313" key="3">
    <source>
        <dbReference type="Proteomes" id="UP000037237"/>
    </source>
</evidence>
<reference evidence="2 3" key="1">
    <citation type="submission" date="2015-06" db="EMBL/GenBank/DDBJ databases">
        <title>New insights into the roles of widespread benthic archaea in carbon and nitrogen cycling.</title>
        <authorList>
            <person name="Lazar C.S."/>
            <person name="Baker B.J."/>
            <person name="Seitz K.W."/>
            <person name="Hyde A.S."/>
            <person name="Dick G.J."/>
            <person name="Hinrichs K.-U."/>
            <person name="Teske A.P."/>
        </authorList>
    </citation>
    <scope>NUCLEOTIDE SEQUENCE [LARGE SCALE GENOMIC DNA]</scope>
    <source>
        <strain evidence="2">SG8-32-1</strain>
    </source>
</reference>
<dbReference type="AlphaFoldDB" id="A0A0M0BXE2"/>